<evidence type="ECO:0000313" key="4">
    <source>
        <dbReference type="Proteomes" id="UP000178450"/>
    </source>
</evidence>
<protein>
    <recommendedName>
        <fullName evidence="2">GIY-YIG domain-containing protein</fullName>
    </recommendedName>
</protein>
<evidence type="ECO:0000313" key="3">
    <source>
        <dbReference type="EMBL" id="OGK66517.1"/>
    </source>
</evidence>
<evidence type="ECO:0000259" key="2">
    <source>
        <dbReference type="PROSITE" id="PS50164"/>
    </source>
</evidence>
<comment type="similarity">
    <text evidence="1">Belongs to the UPF0213 family.</text>
</comment>
<dbReference type="SUPFAM" id="SSF82771">
    <property type="entry name" value="GIY-YIG endonuclease"/>
    <property type="match status" value="1"/>
</dbReference>
<evidence type="ECO:0000256" key="1">
    <source>
        <dbReference type="ARBA" id="ARBA00007435"/>
    </source>
</evidence>
<dbReference type="InterPro" id="IPR050190">
    <property type="entry name" value="UPF0213_domain"/>
</dbReference>
<organism evidence="3 4">
    <name type="scientific">Candidatus Roizmanbacteria bacterium RIFOXYA1_FULL_41_12</name>
    <dbReference type="NCBI Taxonomy" id="1802082"/>
    <lineage>
        <taxon>Bacteria</taxon>
        <taxon>Candidatus Roizmaniibacteriota</taxon>
    </lineage>
</organism>
<dbReference type="PANTHER" id="PTHR34477:SF1">
    <property type="entry name" value="UPF0213 PROTEIN YHBQ"/>
    <property type="match status" value="1"/>
</dbReference>
<reference evidence="3 4" key="1">
    <citation type="journal article" date="2016" name="Nat. Commun.">
        <title>Thousands of microbial genomes shed light on interconnected biogeochemical processes in an aquifer system.</title>
        <authorList>
            <person name="Anantharaman K."/>
            <person name="Brown C.T."/>
            <person name="Hug L.A."/>
            <person name="Sharon I."/>
            <person name="Castelle C.J."/>
            <person name="Probst A.J."/>
            <person name="Thomas B.C."/>
            <person name="Singh A."/>
            <person name="Wilkins M.J."/>
            <person name="Karaoz U."/>
            <person name="Brodie E.L."/>
            <person name="Williams K.H."/>
            <person name="Hubbard S.S."/>
            <person name="Banfield J.F."/>
        </authorList>
    </citation>
    <scope>NUCLEOTIDE SEQUENCE [LARGE SCALE GENOMIC DNA]</scope>
</reference>
<dbReference type="Proteomes" id="UP000178450">
    <property type="component" value="Unassembled WGS sequence"/>
</dbReference>
<dbReference type="Pfam" id="PF01541">
    <property type="entry name" value="GIY-YIG"/>
    <property type="match status" value="1"/>
</dbReference>
<accession>A0A1F7KF85</accession>
<dbReference type="CDD" id="cd10456">
    <property type="entry name" value="GIY-YIG_UPF0213"/>
    <property type="match status" value="1"/>
</dbReference>
<sequence length="81" mass="9561">MWYLYILLCRDNSYYTGISNNVDQRFKDHLKGRGGAYTRSHPPLKLIYKEKCVDKSTALKRELQIKKWSKAKKKALITNQP</sequence>
<dbReference type="AlphaFoldDB" id="A0A1F7KF85"/>
<gene>
    <name evidence="3" type="ORF">A2209_00750</name>
</gene>
<dbReference type="Gene3D" id="3.40.1440.10">
    <property type="entry name" value="GIY-YIG endonuclease"/>
    <property type="match status" value="1"/>
</dbReference>
<comment type="caution">
    <text evidence="3">The sequence shown here is derived from an EMBL/GenBank/DDBJ whole genome shotgun (WGS) entry which is preliminary data.</text>
</comment>
<dbReference type="PANTHER" id="PTHR34477">
    <property type="entry name" value="UPF0213 PROTEIN YHBQ"/>
    <property type="match status" value="1"/>
</dbReference>
<proteinExistence type="inferred from homology"/>
<name>A0A1F7KF85_9BACT</name>
<feature type="domain" description="GIY-YIG" evidence="2">
    <location>
        <begin position="1"/>
        <end position="75"/>
    </location>
</feature>
<dbReference type="EMBL" id="MGBG01000006">
    <property type="protein sequence ID" value="OGK66517.1"/>
    <property type="molecule type" value="Genomic_DNA"/>
</dbReference>
<dbReference type="InterPro" id="IPR000305">
    <property type="entry name" value="GIY-YIG_endonuc"/>
</dbReference>
<dbReference type="PROSITE" id="PS50164">
    <property type="entry name" value="GIY_YIG"/>
    <property type="match status" value="1"/>
</dbReference>
<dbReference type="InterPro" id="IPR035901">
    <property type="entry name" value="GIY-YIG_endonuc_sf"/>
</dbReference>